<dbReference type="Pfam" id="PF09496">
    <property type="entry name" value="CENP-O"/>
    <property type="match status" value="1"/>
</dbReference>
<proteinExistence type="inferred from homology"/>
<sequence>MTTDDDENVLEKLKQEVYELESDITFITQDIKSNLKEEQQLTHEINNIRKIENIQHQQHNNINAPHIIRHNYFDSSIQQYFDTNIDEPEVPREKPNYSNFNSIDKLDLRENILYENIFRMIGITAFPINKRDLPNGTNEDIIDPNLLPQNRNVASISDELLGIRFDIYSSHSKTFKTPHYIILRKIMNKDFTLNKYYSIYKDTIPLYIHLKDHEDVLQNNKHSEIDNLSKFTYLVYEKLIKVQYKFDKFDSLMQFNKIKGNNVLITSINKDLVCERVTINLQFKNGNKRKNSRFKEEIELMCSFDSIEVVKFINFNDEFKDRLILSRTILQNSKITDLNKNFRKVFELINESKENYKDAIEQ</sequence>
<evidence type="ECO:0000256" key="1">
    <source>
        <dbReference type="ARBA" id="ARBA00004123"/>
    </source>
</evidence>
<comment type="caution">
    <text evidence="8">The sequence shown here is derived from an EMBL/GenBank/DDBJ whole genome shotgun (WGS) entry which is preliminary data.</text>
</comment>
<keyword evidence="4" id="KW-0158">Chromosome</keyword>
<dbReference type="EMBL" id="CANTUO010000007">
    <property type="protein sequence ID" value="CAI5760573.1"/>
    <property type="molecule type" value="Genomic_DNA"/>
</dbReference>
<evidence type="ECO:0000313" key="9">
    <source>
        <dbReference type="Proteomes" id="UP001152885"/>
    </source>
</evidence>
<dbReference type="AlphaFoldDB" id="A0A9W4U1Q4"/>
<gene>
    <name evidence="8" type="ORF">CANVERA_P5082</name>
</gene>
<evidence type="ECO:0000256" key="2">
    <source>
        <dbReference type="ARBA" id="ARBA00004584"/>
    </source>
</evidence>
<comment type="subcellular location">
    <subcellularLocation>
        <location evidence="2">Chromosome</location>
        <location evidence="2">Centromere</location>
    </subcellularLocation>
    <subcellularLocation>
        <location evidence="1">Nucleus</location>
    </subcellularLocation>
</comment>
<evidence type="ECO:0000256" key="3">
    <source>
        <dbReference type="ARBA" id="ARBA00007321"/>
    </source>
</evidence>
<protein>
    <recommendedName>
        <fullName evidence="10">Central kinetochore subunit MCM21</fullName>
    </recommendedName>
</protein>
<organism evidence="8 9">
    <name type="scientific">Candida verbasci</name>
    <dbReference type="NCBI Taxonomy" id="1227364"/>
    <lineage>
        <taxon>Eukaryota</taxon>
        <taxon>Fungi</taxon>
        <taxon>Dikarya</taxon>
        <taxon>Ascomycota</taxon>
        <taxon>Saccharomycotina</taxon>
        <taxon>Pichiomycetes</taxon>
        <taxon>Debaryomycetaceae</taxon>
        <taxon>Candida/Lodderomyces clade</taxon>
        <taxon>Candida</taxon>
    </lineage>
</organism>
<keyword evidence="5" id="KW-0539">Nucleus</keyword>
<evidence type="ECO:0000256" key="7">
    <source>
        <dbReference type="SAM" id="Coils"/>
    </source>
</evidence>
<dbReference type="GO" id="GO:0005634">
    <property type="term" value="C:nucleus"/>
    <property type="evidence" value="ECO:0007669"/>
    <property type="project" value="UniProtKB-SubCell"/>
</dbReference>
<reference evidence="8" key="1">
    <citation type="submission" date="2022-12" db="EMBL/GenBank/DDBJ databases">
        <authorList>
            <person name="Brejova B."/>
        </authorList>
    </citation>
    <scope>NUCLEOTIDE SEQUENCE</scope>
</reference>
<name>A0A9W4U1Q4_9ASCO</name>
<evidence type="ECO:0008006" key="10">
    <source>
        <dbReference type="Google" id="ProtNLM"/>
    </source>
</evidence>
<dbReference type="OrthoDB" id="10050372at2759"/>
<keyword evidence="9" id="KW-1185">Reference proteome</keyword>
<feature type="coiled-coil region" evidence="7">
    <location>
        <begin position="3"/>
        <end position="30"/>
    </location>
</feature>
<accession>A0A9W4U1Q4</accession>
<keyword evidence="6" id="KW-0137">Centromere</keyword>
<dbReference type="GO" id="GO:0000776">
    <property type="term" value="C:kinetochore"/>
    <property type="evidence" value="ECO:0007669"/>
    <property type="project" value="InterPro"/>
</dbReference>
<evidence type="ECO:0000256" key="6">
    <source>
        <dbReference type="ARBA" id="ARBA00023328"/>
    </source>
</evidence>
<dbReference type="InterPro" id="IPR018464">
    <property type="entry name" value="CENP-O"/>
</dbReference>
<evidence type="ECO:0000256" key="5">
    <source>
        <dbReference type="ARBA" id="ARBA00023242"/>
    </source>
</evidence>
<evidence type="ECO:0000313" key="8">
    <source>
        <dbReference type="EMBL" id="CAI5760573.1"/>
    </source>
</evidence>
<comment type="similarity">
    <text evidence="3">Belongs to the CENP-O/MCM21 family.</text>
</comment>
<dbReference type="Proteomes" id="UP001152885">
    <property type="component" value="Unassembled WGS sequence"/>
</dbReference>
<evidence type="ECO:0000256" key="4">
    <source>
        <dbReference type="ARBA" id="ARBA00022454"/>
    </source>
</evidence>
<keyword evidence="7" id="KW-0175">Coiled coil</keyword>